<organism evidence="2 3">
    <name type="scientific">Shewanella electrodiphila</name>
    <dbReference type="NCBI Taxonomy" id="934143"/>
    <lineage>
        <taxon>Bacteria</taxon>
        <taxon>Pseudomonadati</taxon>
        <taxon>Pseudomonadota</taxon>
        <taxon>Gammaproteobacteria</taxon>
        <taxon>Alteromonadales</taxon>
        <taxon>Shewanellaceae</taxon>
        <taxon>Shewanella</taxon>
    </lineage>
</organism>
<protein>
    <submittedName>
        <fullName evidence="2">Thioredoxin family protein</fullName>
    </submittedName>
</protein>
<accession>A0ABT0KTG4</accession>
<comment type="caution">
    <text evidence="2">The sequence shown here is derived from an EMBL/GenBank/DDBJ whole genome shotgun (WGS) entry which is preliminary data.</text>
</comment>
<keyword evidence="3" id="KW-1185">Reference proteome</keyword>
<keyword evidence="1" id="KW-0732">Signal</keyword>
<dbReference type="Pfam" id="PF13899">
    <property type="entry name" value="Thioredoxin_7"/>
    <property type="match status" value="1"/>
</dbReference>
<evidence type="ECO:0000256" key="1">
    <source>
        <dbReference type="SAM" id="SignalP"/>
    </source>
</evidence>
<dbReference type="SUPFAM" id="SSF52833">
    <property type="entry name" value="Thioredoxin-like"/>
    <property type="match status" value="1"/>
</dbReference>
<dbReference type="InterPro" id="IPR036249">
    <property type="entry name" value="Thioredoxin-like_sf"/>
</dbReference>
<reference evidence="2 3" key="1">
    <citation type="submission" date="2022-01" db="EMBL/GenBank/DDBJ databases">
        <title>Whole genome-based taxonomy of the Shewanellaceae.</title>
        <authorList>
            <person name="Martin-Rodriguez A.J."/>
        </authorList>
    </citation>
    <scope>NUCLEOTIDE SEQUENCE [LARGE SCALE GENOMIC DNA]</scope>
    <source>
        <strain evidence="2 3">DSM 24955</strain>
    </source>
</reference>
<name>A0ABT0KTG4_9GAMM</name>
<proteinExistence type="predicted"/>
<sequence>MKLGIGFILLPLMLLMGCQSTTHHGEVLPQYTFIAHDNDMKRVTSAQSTAQANGKLLLVVMGAQWCHDSRGLAAKFSTNQMQTILSDRFESVFIDVGYFDDLHYLPQKYAYPAYFGTPTVMVINPETSQLLNEVNLSKWQSADSVPMDDYLAFFSSIGSQPVAPLHSSAEIDQFTEKNVAKMKQGFDHLRPIWAAVREGSVDKSDELQAVATEVWQFRTQLQKDIVAMKLKLAEDPAAKLNLPDYALFSWQ</sequence>
<evidence type="ECO:0000313" key="3">
    <source>
        <dbReference type="Proteomes" id="UP001202134"/>
    </source>
</evidence>
<dbReference type="EMBL" id="JAKIKU010000008">
    <property type="protein sequence ID" value="MCL1046640.1"/>
    <property type="molecule type" value="Genomic_DNA"/>
</dbReference>
<dbReference type="PROSITE" id="PS51257">
    <property type="entry name" value="PROKAR_LIPOPROTEIN"/>
    <property type="match status" value="1"/>
</dbReference>
<evidence type="ECO:0000313" key="2">
    <source>
        <dbReference type="EMBL" id="MCL1046640.1"/>
    </source>
</evidence>
<gene>
    <name evidence="2" type="ORF">L2737_15105</name>
</gene>
<feature type="signal peptide" evidence="1">
    <location>
        <begin position="1"/>
        <end position="24"/>
    </location>
</feature>
<dbReference type="RefSeq" id="WP_248956253.1">
    <property type="nucleotide sequence ID" value="NZ_JAKIKU010000008.1"/>
</dbReference>
<dbReference type="Proteomes" id="UP001202134">
    <property type="component" value="Unassembled WGS sequence"/>
</dbReference>
<feature type="chain" id="PRO_5047450204" evidence="1">
    <location>
        <begin position="25"/>
        <end position="251"/>
    </location>
</feature>
<dbReference type="Gene3D" id="3.40.30.10">
    <property type="entry name" value="Glutaredoxin"/>
    <property type="match status" value="1"/>
</dbReference>